<protein>
    <submittedName>
        <fullName evidence="3">ADP-heptose:LPS heptosyltransferase</fullName>
    </submittedName>
</protein>
<dbReference type="Gene3D" id="3.40.50.2000">
    <property type="entry name" value="Glycogen Phosphorylase B"/>
    <property type="match status" value="2"/>
</dbReference>
<name>A0A809RU17_9BACT</name>
<dbReference type="EMBL" id="AP021858">
    <property type="protein sequence ID" value="BBO23262.1"/>
    <property type="molecule type" value="Genomic_DNA"/>
</dbReference>
<dbReference type="KEGG" id="npy:NPRO_08570"/>
<sequence>MRARFLISRLSALGDVVCSLPVAGALKRGFPDCEVVWYADPRFSALVDRCAFVDKVVLASPKVSPTTWPKPEGEFDAALDVQGLFKSAIIVGRSRAKRKVGFHWQREAAGLFSSPVTPDPTSAHVVDQYVDVARAVGGVAARAEFGLSATQEDRQHALSLLAESGIEGDYAVLNPTSAHAAKRWPPSSFAELAAKLHAEGLRCVVIGGKAPADLEAAEAAVRAGGQAIVSLAGKTNLGALVALIEGCKFHVGGDTGSTHIAAALNRPAIGLYSATDPQRTCPYGQIGNCLYEPTGMAQISVEAVRERITRALR</sequence>
<dbReference type="PANTHER" id="PTHR30160">
    <property type="entry name" value="TETRAACYLDISACCHARIDE 4'-KINASE-RELATED"/>
    <property type="match status" value="1"/>
</dbReference>
<dbReference type="InterPro" id="IPR002201">
    <property type="entry name" value="Glyco_trans_9"/>
</dbReference>
<dbReference type="PANTHER" id="PTHR30160:SF1">
    <property type="entry name" value="LIPOPOLYSACCHARIDE 1,2-N-ACETYLGLUCOSAMINETRANSFERASE-RELATED"/>
    <property type="match status" value="1"/>
</dbReference>
<evidence type="ECO:0000313" key="4">
    <source>
        <dbReference type="Proteomes" id="UP000662873"/>
    </source>
</evidence>
<gene>
    <name evidence="3" type="ORF">NPRO_08570</name>
</gene>
<keyword evidence="1" id="KW-0328">Glycosyltransferase</keyword>
<evidence type="ECO:0000313" key="3">
    <source>
        <dbReference type="EMBL" id="BBO23262.1"/>
    </source>
</evidence>
<proteinExistence type="predicted"/>
<dbReference type="AlphaFoldDB" id="A0A809RU17"/>
<keyword evidence="2 3" id="KW-0808">Transferase</keyword>
<accession>A0A809RU17</accession>
<dbReference type="CDD" id="cd03789">
    <property type="entry name" value="GT9_LPS_heptosyltransferase"/>
    <property type="match status" value="1"/>
</dbReference>
<organism evidence="3 4">
    <name type="scientific">Candidatus Nitrosymbiomonas proteolyticus</name>
    <dbReference type="NCBI Taxonomy" id="2608984"/>
    <lineage>
        <taxon>Bacteria</taxon>
        <taxon>Bacillati</taxon>
        <taxon>Armatimonadota</taxon>
        <taxon>Armatimonadota incertae sedis</taxon>
        <taxon>Candidatus Nitrosymbiomonas</taxon>
    </lineage>
</organism>
<dbReference type="GO" id="GO:0009244">
    <property type="term" value="P:lipopolysaccharide core region biosynthetic process"/>
    <property type="evidence" value="ECO:0007669"/>
    <property type="project" value="TreeGrafter"/>
</dbReference>
<dbReference type="SUPFAM" id="SSF53756">
    <property type="entry name" value="UDP-Glycosyltransferase/glycogen phosphorylase"/>
    <property type="match status" value="1"/>
</dbReference>
<dbReference type="Proteomes" id="UP000662873">
    <property type="component" value="Chromosome"/>
</dbReference>
<dbReference type="InterPro" id="IPR051199">
    <property type="entry name" value="LPS_LOS_Heptosyltrfase"/>
</dbReference>
<dbReference type="GO" id="GO:0008713">
    <property type="term" value="F:ADP-heptose-lipopolysaccharide heptosyltransferase activity"/>
    <property type="evidence" value="ECO:0007669"/>
    <property type="project" value="TreeGrafter"/>
</dbReference>
<dbReference type="GO" id="GO:0005829">
    <property type="term" value="C:cytosol"/>
    <property type="evidence" value="ECO:0007669"/>
    <property type="project" value="TreeGrafter"/>
</dbReference>
<evidence type="ECO:0000256" key="1">
    <source>
        <dbReference type="ARBA" id="ARBA00022676"/>
    </source>
</evidence>
<reference evidence="3" key="1">
    <citation type="journal article" name="DNA Res.">
        <title>The physiological potential of anammox bacteria as revealed by their core genome structure.</title>
        <authorList>
            <person name="Okubo T."/>
            <person name="Toyoda A."/>
            <person name="Fukuhara K."/>
            <person name="Uchiyama I."/>
            <person name="Harigaya Y."/>
            <person name="Kuroiwa M."/>
            <person name="Suzuki T."/>
            <person name="Murakami Y."/>
            <person name="Suwa Y."/>
            <person name="Takami H."/>
        </authorList>
    </citation>
    <scope>NUCLEOTIDE SEQUENCE</scope>
    <source>
        <strain evidence="3">317325-2</strain>
    </source>
</reference>
<dbReference type="Pfam" id="PF01075">
    <property type="entry name" value="Glyco_transf_9"/>
    <property type="match status" value="1"/>
</dbReference>
<evidence type="ECO:0000256" key="2">
    <source>
        <dbReference type="ARBA" id="ARBA00022679"/>
    </source>
</evidence>